<dbReference type="Proteomes" id="UP000215506">
    <property type="component" value="Unassembled WGS sequence"/>
</dbReference>
<organism evidence="2 3">
    <name type="scientific">Nocardia cerradoensis</name>
    <dbReference type="NCBI Taxonomy" id="85688"/>
    <lineage>
        <taxon>Bacteria</taxon>
        <taxon>Bacillati</taxon>
        <taxon>Actinomycetota</taxon>
        <taxon>Actinomycetes</taxon>
        <taxon>Mycobacteriales</taxon>
        <taxon>Nocardiaceae</taxon>
        <taxon>Nocardia</taxon>
    </lineage>
</organism>
<protein>
    <recommendedName>
        <fullName evidence="1">FAS1-like dehydratase domain-containing protein</fullName>
    </recommendedName>
</protein>
<proteinExistence type="predicted"/>
<name>A0A231H9U0_9NOCA</name>
<sequence length="152" mass="16508">MPIDVQAALALSFDPITVDVERGRLRLFAKAIGETSPIYTVVDAARQAGHPDLPVPPTFFYSLELETPDPFGYLAALGVDLRRVLHGEQSFAYHRPAHAGDTLTLRPRIVDVYSKKGGALDFLVKQTSISRGAEPVAEATSVLVVRNPEVAK</sequence>
<dbReference type="Pfam" id="PF13452">
    <property type="entry name" value="FAS1_DH_region"/>
    <property type="match status" value="1"/>
</dbReference>
<dbReference type="InterPro" id="IPR016709">
    <property type="entry name" value="HadA-like"/>
</dbReference>
<dbReference type="InterPro" id="IPR039569">
    <property type="entry name" value="FAS1-like_DH_region"/>
</dbReference>
<dbReference type="CDD" id="cd03441">
    <property type="entry name" value="R_hydratase_like"/>
    <property type="match status" value="1"/>
</dbReference>
<reference evidence="2 3" key="1">
    <citation type="submission" date="2017-07" db="EMBL/GenBank/DDBJ databases">
        <title>First draft Genome Sequence of Nocardia cerradoensis isolated from human infection.</title>
        <authorList>
            <person name="Carrasco G."/>
        </authorList>
    </citation>
    <scope>NUCLEOTIDE SEQUENCE [LARGE SCALE GENOMIC DNA]</scope>
    <source>
        <strain evidence="2 3">CNM20130759</strain>
    </source>
</reference>
<dbReference type="SUPFAM" id="SSF54637">
    <property type="entry name" value="Thioesterase/thiol ester dehydrase-isomerase"/>
    <property type="match status" value="1"/>
</dbReference>
<feature type="domain" description="FAS1-like dehydratase" evidence="1">
    <location>
        <begin position="12"/>
        <end position="138"/>
    </location>
</feature>
<dbReference type="PIRSF" id="PIRSF018072">
    <property type="entry name" value="UCP018072"/>
    <property type="match status" value="1"/>
</dbReference>
<evidence type="ECO:0000259" key="1">
    <source>
        <dbReference type="Pfam" id="PF13452"/>
    </source>
</evidence>
<dbReference type="Gene3D" id="3.10.129.10">
    <property type="entry name" value="Hotdog Thioesterase"/>
    <property type="match status" value="1"/>
</dbReference>
<evidence type="ECO:0000313" key="3">
    <source>
        <dbReference type="Proteomes" id="UP000215506"/>
    </source>
</evidence>
<comment type="caution">
    <text evidence="2">The sequence shown here is derived from an EMBL/GenBank/DDBJ whole genome shotgun (WGS) entry which is preliminary data.</text>
</comment>
<gene>
    <name evidence="2" type="ORF">B7C42_01892</name>
</gene>
<dbReference type="InterPro" id="IPR029069">
    <property type="entry name" value="HotDog_dom_sf"/>
</dbReference>
<dbReference type="AlphaFoldDB" id="A0A231H9U0"/>
<keyword evidence="3" id="KW-1185">Reference proteome</keyword>
<evidence type="ECO:0000313" key="2">
    <source>
        <dbReference type="EMBL" id="OXR45600.1"/>
    </source>
</evidence>
<dbReference type="EMBL" id="NGAF01000003">
    <property type="protein sequence ID" value="OXR45600.1"/>
    <property type="molecule type" value="Genomic_DNA"/>
</dbReference>
<accession>A0A231H9U0</accession>
<dbReference type="RefSeq" id="WP_083904427.1">
    <property type="nucleotide sequence ID" value="NZ_JAAXOR010000001.1"/>
</dbReference>